<reference evidence="5 6" key="1">
    <citation type="submission" date="2019-01" db="EMBL/GenBank/DDBJ databases">
        <title>Agromyces.</title>
        <authorList>
            <person name="Li J."/>
        </authorList>
    </citation>
    <scope>NUCLEOTIDE SEQUENCE [LARGE SCALE GENOMIC DNA]</scope>
    <source>
        <strain evidence="5 6">DSM 23870</strain>
    </source>
</reference>
<evidence type="ECO:0000256" key="2">
    <source>
        <dbReference type="ARBA" id="ARBA00023027"/>
    </source>
</evidence>
<dbReference type="GO" id="GO:0030267">
    <property type="term" value="F:glyoxylate reductase (NADPH) activity"/>
    <property type="evidence" value="ECO:0007669"/>
    <property type="project" value="TreeGrafter"/>
</dbReference>
<keyword evidence="2" id="KW-0520">NAD</keyword>
<evidence type="ECO:0000313" key="7">
    <source>
        <dbReference type="Proteomes" id="UP000581087"/>
    </source>
</evidence>
<dbReference type="GO" id="GO:0016618">
    <property type="term" value="F:hydroxypyruvate reductase [NAD(P)H] activity"/>
    <property type="evidence" value="ECO:0007669"/>
    <property type="project" value="TreeGrafter"/>
</dbReference>
<dbReference type="InterPro" id="IPR036291">
    <property type="entry name" value="NAD(P)-bd_dom_sf"/>
</dbReference>
<dbReference type="FunFam" id="3.40.50.720:FF:000593">
    <property type="entry name" value="Dihydrofolate reductase"/>
    <property type="match status" value="1"/>
</dbReference>
<dbReference type="PROSITE" id="PS00671">
    <property type="entry name" value="D_2_HYDROXYACID_DH_3"/>
    <property type="match status" value="1"/>
</dbReference>
<dbReference type="CDD" id="cd12166">
    <property type="entry name" value="2-Hacid_dh_7"/>
    <property type="match status" value="1"/>
</dbReference>
<proteinExistence type="predicted"/>
<dbReference type="AlphaFoldDB" id="A0A4Q2MA07"/>
<accession>A0A4Q2MA07</accession>
<dbReference type="Gene3D" id="3.40.50.720">
    <property type="entry name" value="NAD(P)-binding Rossmann-like Domain"/>
    <property type="match status" value="2"/>
</dbReference>
<keyword evidence="6" id="KW-1185">Reference proteome</keyword>
<reference evidence="4 7" key="2">
    <citation type="submission" date="2020-07" db="EMBL/GenBank/DDBJ databases">
        <title>Sequencing the genomes of 1000 actinobacteria strains.</title>
        <authorList>
            <person name="Klenk H.-P."/>
        </authorList>
    </citation>
    <scope>NUCLEOTIDE SEQUENCE [LARGE SCALE GENOMIC DNA]</scope>
    <source>
        <strain evidence="4 7">DSM 23870</strain>
    </source>
</reference>
<evidence type="ECO:0000313" key="6">
    <source>
        <dbReference type="Proteomes" id="UP000292686"/>
    </source>
</evidence>
<evidence type="ECO:0000313" key="4">
    <source>
        <dbReference type="EMBL" id="NYD67549.1"/>
    </source>
</evidence>
<organism evidence="5 6">
    <name type="scientific">Agromyces atrinae</name>
    <dbReference type="NCBI Taxonomy" id="592376"/>
    <lineage>
        <taxon>Bacteria</taxon>
        <taxon>Bacillati</taxon>
        <taxon>Actinomycetota</taxon>
        <taxon>Actinomycetes</taxon>
        <taxon>Micrococcales</taxon>
        <taxon>Microbacteriaceae</taxon>
        <taxon>Agromyces</taxon>
    </lineage>
</organism>
<dbReference type="Proteomes" id="UP000581087">
    <property type="component" value="Unassembled WGS sequence"/>
</dbReference>
<feature type="domain" description="D-isomer specific 2-hydroxyacid dehydrogenase NAD-binding" evidence="3">
    <location>
        <begin position="102"/>
        <end position="273"/>
    </location>
</feature>
<dbReference type="InterPro" id="IPR029753">
    <property type="entry name" value="D-isomer_DH_CS"/>
</dbReference>
<dbReference type="InterPro" id="IPR006140">
    <property type="entry name" value="D-isomer_DH_NAD-bd"/>
</dbReference>
<dbReference type="RefSeq" id="WP_129172501.1">
    <property type="nucleotide sequence ID" value="NZ_JACCBI010000001.1"/>
</dbReference>
<sequence>MSDRLLVTVPGQTLFDALGTPPDGVDVVVWDLETPPPAAHIDIVVPPYMGLADKLGILEGVSTGLVQGQSIGYDGIAGILPAGHVYANASSVHETSTAELTLALILAVQRGIPGFVRAGDAGEWRPSRHASLADRTVLLVGVGGVGNAIEDRLLPFETNVVRSGRTARDDERGHVHAFDELPELLPTADIVVIGVPLSPETRGMVDAEFLAAMPDGALLVNIARGPVVDTDALLAELTSGRLRAALDVTDPEPLPTGHPLWSAPNLLISPHVGGDSNAMMPRMAALLRSQIELMLAGDEPRNVVVTT</sequence>
<dbReference type="SUPFAM" id="SSF51735">
    <property type="entry name" value="NAD(P)-binding Rossmann-fold domains"/>
    <property type="match status" value="1"/>
</dbReference>
<dbReference type="PANTHER" id="PTHR10996">
    <property type="entry name" value="2-HYDROXYACID DEHYDROGENASE-RELATED"/>
    <property type="match status" value="1"/>
</dbReference>
<gene>
    <name evidence="4" type="ORF">BJ972_002068</name>
    <name evidence="5" type="ORF">ESP50_03390</name>
</gene>
<evidence type="ECO:0000313" key="5">
    <source>
        <dbReference type="EMBL" id="RXZ88237.1"/>
    </source>
</evidence>
<dbReference type="Pfam" id="PF02826">
    <property type="entry name" value="2-Hacid_dh_C"/>
    <property type="match status" value="1"/>
</dbReference>
<evidence type="ECO:0000259" key="3">
    <source>
        <dbReference type="Pfam" id="PF02826"/>
    </source>
</evidence>
<dbReference type="EMBL" id="JACCBI010000001">
    <property type="protein sequence ID" value="NYD67549.1"/>
    <property type="molecule type" value="Genomic_DNA"/>
</dbReference>
<name>A0A4Q2MA07_9MICO</name>
<protein>
    <submittedName>
        <fullName evidence="5">Hydroxyacid dehydrogenase</fullName>
    </submittedName>
    <submittedName>
        <fullName evidence="4">Phosphoglycerate dehydrogenase-like enzyme</fullName>
    </submittedName>
</protein>
<dbReference type="OrthoDB" id="4324715at2"/>
<dbReference type="PANTHER" id="PTHR10996:SF178">
    <property type="entry name" value="2-HYDROXYACID DEHYDROGENASE YGL185C-RELATED"/>
    <property type="match status" value="1"/>
</dbReference>
<dbReference type="GO" id="GO:0005829">
    <property type="term" value="C:cytosol"/>
    <property type="evidence" value="ECO:0007669"/>
    <property type="project" value="TreeGrafter"/>
</dbReference>
<dbReference type="InterPro" id="IPR050223">
    <property type="entry name" value="D-isomer_2-hydroxyacid_DH"/>
</dbReference>
<keyword evidence="1" id="KW-0560">Oxidoreductase</keyword>
<dbReference type="Proteomes" id="UP000292686">
    <property type="component" value="Unassembled WGS sequence"/>
</dbReference>
<dbReference type="EMBL" id="SDPM01000001">
    <property type="protein sequence ID" value="RXZ88237.1"/>
    <property type="molecule type" value="Genomic_DNA"/>
</dbReference>
<comment type="caution">
    <text evidence="5">The sequence shown here is derived from an EMBL/GenBank/DDBJ whole genome shotgun (WGS) entry which is preliminary data.</text>
</comment>
<evidence type="ECO:0000256" key="1">
    <source>
        <dbReference type="ARBA" id="ARBA00023002"/>
    </source>
</evidence>
<dbReference type="GO" id="GO:0051287">
    <property type="term" value="F:NAD binding"/>
    <property type="evidence" value="ECO:0007669"/>
    <property type="project" value="InterPro"/>
</dbReference>